<feature type="transmembrane region" description="Helical" evidence="1">
    <location>
        <begin position="268"/>
        <end position="289"/>
    </location>
</feature>
<accession>A0A1F7W6F0</accession>
<feature type="transmembrane region" description="Helical" evidence="1">
    <location>
        <begin position="480"/>
        <end position="503"/>
    </location>
</feature>
<keyword evidence="1" id="KW-0812">Transmembrane</keyword>
<feature type="transmembrane region" description="Helical" evidence="1">
    <location>
        <begin position="133"/>
        <end position="155"/>
    </location>
</feature>
<keyword evidence="1" id="KW-0472">Membrane</keyword>
<feature type="transmembrane region" description="Helical" evidence="1">
    <location>
        <begin position="61"/>
        <end position="85"/>
    </location>
</feature>
<name>A0A1F7W6F0_9BACT</name>
<protein>
    <recommendedName>
        <fullName evidence="4">Glycosyltransferase RgtA/B/C/D-like domain-containing protein</fullName>
    </recommendedName>
</protein>
<feature type="transmembrane region" description="Helical" evidence="1">
    <location>
        <begin position="446"/>
        <end position="468"/>
    </location>
</feature>
<proteinExistence type="predicted"/>
<reference evidence="2 3" key="1">
    <citation type="journal article" date="2016" name="Nat. Commun.">
        <title>Thousands of microbial genomes shed light on interconnected biogeochemical processes in an aquifer system.</title>
        <authorList>
            <person name="Anantharaman K."/>
            <person name="Brown C.T."/>
            <person name="Hug L.A."/>
            <person name="Sharon I."/>
            <person name="Castelle C.J."/>
            <person name="Probst A.J."/>
            <person name="Thomas B.C."/>
            <person name="Singh A."/>
            <person name="Wilkins M.J."/>
            <person name="Karaoz U."/>
            <person name="Brodie E.L."/>
            <person name="Williams K.H."/>
            <person name="Hubbard S.S."/>
            <person name="Banfield J.F."/>
        </authorList>
    </citation>
    <scope>NUCLEOTIDE SEQUENCE [LARGE SCALE GENOMIC DNA]</scope>
</reference>
<feature type="transmembrane region" description="Helical" evidence="1">
    <location>
        <begin position="7"/>
        <end position="26"/>
    </location>
</feature>
<organism evidence="2 3">
    <name type="scientific">Candidatus Uhrbacteria bacterium RIFOXYB2_FULL_57_15</name>
    <dbReference type="NCBI Taxonomy" id="1802422"/>
    <lineage>
        <taxon>Bacteria</taxon>
        <taxon>Candidatus Uhriibacteriota</taxon>
    </lineage>
</organism>
<feature type="transmembrane region" description="Helical" evidence="1">
    <location>
        <begin position="321"/>
        <end position="337"/>
    </location>
</feature>
<evidence type="ECO:0008006" key="4">
    <source>
        <dbReference type="Google" id="ProtNLM"/>
    </source>
</evidence>
<feature type="transmembrane region" description="Helical" evidence="1">
    <location>
        <begin position="167"/>
        <end position="187"/>
    </location>
</feature>
<comment type="caution">
    <text evidence="2">The sequence shown here is derived from an EMBL/GenBank/DDBJ whole genome shotgun (WGS) entry which is preliminary data.</text>
</comment>
<feature type="transmembrane region" description="Helical" evidence="1">
    <location>
        <begin position="295"/>
        <end position="314"/>
    </location>
</feature>
<feature type="transmembrane region" description="Helical" evidence="1">
    <location>
        <begin position="32"/>
        <end position="49"/>
    </location>
</feature>
<feature type="transmembrane region" description="Helical" evidence="1">
    <location>
        <begin position="243"/>
        <end position="261"/>
    </location>
</feature>
<sequence>MFGYFARFYLSIFVAGFLALAFSNAFAWQQPIIGVVLLAAFVGTFGSWIGRWAAPSERGVIRIWVGAWFLLSGIMLAGTAAYYAFAFTQPVALVLMGATGPIAWWLLTRAASERQTRSHDLLLETRHAIPARVWISGTAVVASLSCVMWILARAATTNAARTVWESVPSAAFFAFGLSTLVLTALLFRGRERALTIPLSIVSLFALLAVAIIVFPLGFGFDPFIHQATEEHIATFGSITPKPFYYVGQYVLVLFAHHGFALPVGTVNAILVPLLAALSIPLAWYAAATHLLRDRAVAAATLAGVFLLPLSAFILTTPQGLANLWTLLLVLGAVPALVRDERPRVWPLALPALATLTVHPIAGLPAILFVILLASDPSRSEKRLLSRLVFWTAAAVGCVILPLSFVANSLLSTGTLGLNLSNLSNADALSNLSLFFSNRFDPLLDFVYLYGFNAVVFFVLFACFGWLVSRKHISGALRIPLIMAAMLAVNWALLSTAVDFSFLIDYERQNFAARLVPLALYFLSPFVILALGAWIGRVRPGPASLRVATVVLLAALGTASLYLTYPRDDAYETGHGYNVSQTDINAVHEIESNASGASYVTLANQTVSAAAVRELGFIRYFGDQFFYPIPTGGDLYDLFLRMNGRPSREIALGAIDLVNARCAADTTCTQQPATRLYYVVNDYWWEAPRIVETAKQTADSWWALDGGAVHVFRYEKLNPQ</sequence>
<dbReference type="EMBL" id="MGFE01000020">
    <property type="protein sequence ID" value="OGL98381.1"/>
    <property type="molecule type" value="Genomic_DNA"/>
</dbReference>
<feature type="transmembrane region" description="Helical" evidence="1">
    <location>
        <begin position="515"/>
        <end position="534"/>
    </location>
</feature>
<feature type="transmembrane region" description="Helical" evidence="1">
    <location>
        <begin position="546"/>
        <end position="564"/>
    </location>
</feature>
<feature type="transmembrane region" description="Helical" evidence="1">
    <location>
        <begin position="91"/>
        <end position="112"/>
    </location>
</feature>
<feature type="transmembrane region" description="Helical" evidence="1">
    <location>
        <begin position="357"/>
        <end position="375"/>
    </location>
</feature>
<dbReference type="Proteomes" id="UP000176501">
    <property type="component" value="Unassembled WGS sequence"/>
</dbReference>
<gene>
    <name evidence="2" type="ORF">A2304_01650</name>
</gene>
<feature type="transmembrane region" description="Helical" evidence="1">
    <location>
        <begin position="387"/>
        <end position="410"/>
    </location>
</feature>
<evidence type="ECO:0000313" key="2">
    <source>
        <dbReference type="EMBL" id="OGL98381.1"/>
    </source>
</evidence>
<evidence type="ECO:0000256" key="1">
    <source>
        <dbReference type="SAM" id="Phobius"/>
    </source>
</evidence>
<dbReference type="AlphaFoldDB" id="A0A1F7W6F0"/>
<evidence type="ECO:0000313" key="3">
    <source>
        <dbReference type="Proteomes" id="UP000176501"/>
    </source>
</evidence>
<feature type="transmembrane region" description="Helical" evidence="1">
    <location>
        <begin position="194"/>
        <end position="218"/>
    </location>
</feature>
<keyword evidence="1" id="KW-1133">Transmembrane helix</keyword>